<evidence type="ECO:0000256" key="1">
    <source>
        <dbReference type="SAM" id="Phobius"/>
    </source>
</evidence>
<keyword evidence="1" id="KW-1133">Transmembrane helix</keyword>
<evidence type="ECO:0000313" key="2">
    <source>
        <dbReference type="EMBL" id="MFC4506870.1"/>
    </source>
</evidence>
<dbReference type="Proteomes" id="UP001595839">
    <property type="component" value="Unassembled WGS sequence"/>
</dbReference>
<sequence length="67" mass="6948">MTTATDPTRLTTGDLTRGLLWLLLVISAVANMVASFAGAGVGIHLACGAVTALTATVIVVRRLRGRR</sequence>
<keyword evidence="1" id="KW-0472">Membrane</keyword>
<gene>
    <name evidence="2" type="ORF">ACFPIH_46750</name>
</gene>
<organism evidence="2 3">
    <name type="scientific">Streptomyces vulcanius</name>
    <dbReference type="NCBI Taxonomy" id="1441876"/>
    <lineage>
        <taxon>Bacteria</taxon>
        <taxon>Bacillati</taxon>
        <taxon>Actinomycetota</taxon>
        <taxon>Actinomycetes</taxon>
        <taxon>Kitasatosporales</taxon>
        <taxon>Streptomycetaceae</taxon>
        <taxon>Streptomyces</taxon>
    </lineage>
</organism>
<evidence type="ECO:0000313" key="3">
    <source>
        <dbReference type="Proteomes" id="UP001595839"/>
    </source>
</evidence>
<accession>A0ABV9B788</accession>
<protein>
    <submittedName>
        <fullName evidence="2">Uncharacterized protein</fullName>
    </submittedName>
</protein>
<comment type="caution">
    <text evidence="2">The sequence shown here is derived from an EMBL/GenBank/DDBJ whole genome shotgun (WGS) entry which is preliminary data.</text>
</comment>
<dbReference type="RefSeq" id="WP_381177176.1">
    <property type="nucleotide sequence ID" value="NZ_JBHSFK010000048.1"/>
</dbReference>
<keyword evidence="3" id="KW-1185">Reference proteome</keyword>
<reference evidence="3" key="1">
    <citation type="journal article" date="2019" name="Int. J. Syst. Evol. Microbiol.">
        <title>The Global Catalogue of Microorganisms (GCM) 10K type strain sequencing project: providing services to taxonomists for standard genome sequencing and annotation.</title>
        <authorList>
            <consortium name="The Broad Institute Genomics Platform"/>
            <consortium name="The Broad Institute Genome Sequencing Center for Infectious Disease"/>
            <person name="Wu L."/>
            <person name="Ma J."/>
        </authorList>
    </citation>
    <scope>NUCLEOTIDE SEQUENCE [LARGE SCALE GENOMIC DNA]</scope>
    <source>
        <strain evidence="3">CGMCC 4.7177</strain>
    </source>
</reference>
<proteinExistence type="predicted"/>
<feature type="transmembrane region" description="Helical" evidence="1">
    <location>
        <begin position="43"/>
        <end position="60"/>
    </location>
</feature>
<feature type="transmembrane region" description="Helical" evidence="1">
    <location>
        <begin position="19"/>
        <end position="37"/>
    </location>
</feature>
<keyword evidence="1" id="KW-0812">Transmembrane</keyword>
<name>A0ABV9B788_9ACTN</name>
<dbReference type="EMBL" id="JBHSFK010000048">
    <property type="protein sequence ID" value="MFC4506870.1"/>
    <property type="molecule type" value="Genomic_DNA"/>
</dbReference>